<evidence type="ECO:0000256" key="1">
    <source>
        <dbReference type="ARBA" id="ARBA00022803"/>
    </source>
</evidence>
<dbReference type="GO" id="GO:0005737">
    <property type="term" value="C:cytoplasm"/>
    <property type="evidence" value="ECO:0007669"/>
    <property type="project" value="TreeGrafter"/>
</dbReference>
<evidence type="ECO:0000313" key="4">
    <source>
        <dbReference type="Proteomes" id="UP000187455"/>
    </source>
</evidence>
<dbReference type="GO" id="GO:0031145">
    <property type="term" value="P:anaphase-promoting complex-dependent catabolic process"/>
    <property type="evidence" value="ECO:0007669"/>
    <property type="project" value="TreeGrafter"/>
</dbReference>
<evidence type="ECO:0000313" key="3">
    <source>
        <dbReference type="EMBL" id="OLY81365.1"/>
    </source>
</evidence>
<dbReference type="GO" id="GO:0007091">
    <property type="term" value="P:metaphase/anaphase transition of mitotic cell cycle"/>
    <property type="evidence" value="ECO:0007669"/>
    <property type="project" value="TreeGrafter"/>
</dbReference>
<name>A0A1R0GWZ7_9FUNG</name>
<reference evidence="3 4" key="1">
    <citation type="journal article" date="2016" name="Mol. Biol. Evol.">
        <title>Genome-Wide Survey of Gut Fungi (Harpellales) Reveals the First Horizontally Transferred Ubiquitin Gene from a Mosquito Host.</title>
        <authorList>
            <person name="Wang Y."/>
            <person name="White M.M."/>
            <person name="Kvist S."/>
            <person name="Moncalvo J.M."/>
        </authorList>
    </citation>
    <scope>NUCLEOTIDE SEQUENCE [LARGE SCALE GENOMIC DNA]</scope>
    <source>
        <strain evidence="3 4">ALG-7-W6</strain>
    </source>
</reference>
<comment type="caution">
    <text evidence="3">The sequence shown here is derived from an EMBL/GenBank/DDBJ whole genome shotgun (WGS) entry which is preliminary data.</text>
</comment>
<dbReference type="OrthoDB" id="10248520at2759"/>
<gene>
    <name evidence="3" type="ORF">AYI68_g4532</name>
</gene>
<dbReference type="EMBL" id="LSSL01002522">
    <property type="protein sequence ID" value="OLY81365.1"/>
    <property type="molecule type" value="Genomic_DNA"/>
</dbReference>
<dbReference type="Proteomes" id="UP000187455">
    <property type="component" value="Unassembled WGS sequence"/>
</dbReference>
<dbReference type="STRING" id="133383.A0A1R0GWZ7"/>
<protein>
    <submittedName>
        <fullName evidence="3">Anaphase-promoting complex subunit 3</fullName>
    </submittedName>
</protein>
<dbReference type="InterPro" id="IPR019734">
    <property type="entry name" value="TPR_rpt"/>
</dbReference>
<dbReference type="InterPro" id="IPR011990">
    <property type="entry name" value="TPR-like_helical_dom_sf"/>
</dbReference>
<dbReference type="SUPFAM" id="SSF48452">
    <property type="entry name" value="TPR-like"/>
    <property type="match status" value="1"/>
</dbReference>
<proteinExistence type="inferred from homology"/>
<dbReference type="AlphaFoldDB" id="A0A1R0GWZ7"/>
<dbReference type="SMART" id="SM00028">
    <property type="entry name" value="TPR"/>
    <property type="match status" value="5"/>
</dbReference>
<comment type="similarity">
    <text evidence="2">Belongs to the APC3/CDC27 family.</text>
</comment>
<dbReference type="PANTHER" id="PTHR12558:SF13">
    <property type="entry name" value="CELL DIVISION CYCLE PROTEIN 27 HOMOLOG"/>
    <property type="match status" value="1"/>
</dbReference>
<sequence>MGDLVYERLFYESLISNSIDQLRKEEALYYAEQYNTIFSSDIDTSKNHIFHSSDIQNQCFNPQYSRHKTINDTRSLYYVAYCHFQLNHPSIVYEILKDLSHEIKRDLHKTLVKEKLSLSNSILVEQSSDLSLPQIPKLKLNNNNRNTPSQKEFKADVDFISVSKKNLTHKYKISLLWLFSNSCFDTGKYIEAESFLSFLSKIMLEIPSLGLDHQEYLLNRNTNIGCPPGYPKISSIFNSLGTACAKLNKEKSAANHYQESFLKNPFCRSAWISYCLLRVPLPDFETHKFSFQNLVAPSVSALDPSLLNFPHSKPSSLLDRLTHLDSIKVDFPTNVSEDLTKNGTDNIIPSKRKAGSLSGINPITDIKSSIRPPSINNFKKTFNQKEIKHIPANSNPKSVSRPPNVSKIPHNSITHNIKINQNSKNKVLNPKILDDHRVRQVLTNATLKKLSPIRFKPLSILLPNSTRSNKPSKKIFISSTDINNPNNSAASFETDKKLPKNLQSYQKSFEIIVNINLAHDELSYNAIELNIENSNNCLNSLKKYNLQDTTLVNSILAKLFYELGNYKLSLKNFKLSFSRSIFSKDIDIYSSLLWQLKDQTGLIDLFTSLNDRSCSEDLFFEKYVVLANLFSLQGQATNAIHSLLCSLQVIRYGSVYSFLPNNIPLESLISRPNHAYELDLGIIFSQVMDYTSIDISKCKSIHQLSKLSYIYSLLGFELSSIDQLEYATLAFTTSIRIYKHRFNSFYGLGMLYLRNYKLDLSQHYLEKSYKLNSSNPLLACSLGMVNDSKKSFDIALQFYKLSIIKSRPIGSSITVSDQPTSPFLCFVLFRIANIYFRMKKFDKSLLILSKLVPIYSTFIHSSSSPTTLEFQIDENVYNYSEKVSKPIHLAIQKHEFFFLLGQNLLVLGKKSQANICFKQVLSNSTKDPNQNQTHKEKTIFSHSPIQPEINLSVFAENICNAIDGLDLTQINKIGRSKTSETFSLITKNIIDNTFT</sequence>
<dbReference type="GO" id="GO:0016567">
    <property type="term" value="P:protein ubiquitination"/>
    <property type="evidence" value="ECO:0007669"/>
    <property type="project" value="TreeGrafter"/>
</dbReference>
<dbReference type="GO" id="GO:0005680">
    <property type="term" value="C:anaphase-promoting complex"/>
    <property type="evidence" value="ECO:0007669"/>
    <property type="project" value="TreeGrafter"/>
</dbReference>
<evidence type="ECO:0000256" key="2">
    <source>
        <dbReference type="ARBA" id="ARBA00038210"/>
    </source>
</evidence>
<accession>A0A1R0GWZ7</accession>
<dbReference type="GO" id="GO:0051301">
    <property type="term" value="P:cell division"/>
    <property type="evidence" value="ECO:0007669"/>
    <property type="project" value="TreeGrafter"/>
</dbReference>
<organism evidence="3 4">
    <name type="scientific">Smittium mucronatum</name>
    <dbReference type="NCBI Taxonomy" id="133383"/>
    <lineage>
        <taxon>Eukaryota</taxon>
        <taxon>Fungi</taxon>
        <taxon>Fungi incertae sedis</taxon>
        <taxon>Zoopagomycota</taxon>
        <taxon>Kickxellomycotina</taxon>
        <taxon>Harpellomycetes</taxon>
        <taxon>Harpellales</taxon>
        <taxon>Legeriomycetaceae</taxon>
        <taxon>Smittium</taxon>
    </lineage>
</organism>
<dbReference type="PANTHER" id="PTHR12558">
    <property type="entry name" value="CELL DIVISION CYCLE 16,23,27"/>
    <property type="match status" value="1"/>
</dbReference>
<keyword evidence="4" id="KW-1185">Reference proteome</keyword>
<dbReference type="Gene3D" id="1.25.40.10">
    <property type="entry name" value="Tetratricopeptide repeat domain"/>
    <property type="match status" value="2"/>
</dbReference>
<keyword evidence="1" id="KW-0802">TPR repeat</keyword>